<dbReference type="InterPro" id="IPR050264">
    <property type="entry name" value="Bact_CCA-adding_enz_type3_sf"/>
</dbReference>
<dbReference type="Proteomes" id="UP000316759">
    <property type="component" value="Unassembled WGS sequence"/>
</dbReference>
<dbReference type="CDD" id="cd05398">
    <property type="entry name" value="NT_ClassII-CCAase"/>
    <property type="match status" value="1"/>
</dbReference>
<dbReference type="Pfam" id="PF01743">
    <property type="entry name" value="PolyA_pol"/>
    <property type="match status" value="1"/>
</dbReference>
<evidence type="ECO:0000256" key="6">
    <source>
        <dbReference type="ARBA" id="ARBA00022723"/>
    </source>
</evidence>
<evidence type="ECO:0000256" key="1">
    <source>
        <dbReference type="ARBA" id="ARBA00001946"/>
    </source>
</evidence>
<evidence type="ECO:0000313" key="12">
    <source>
        <dbReference type="EMBL" id="TPP63894.1"/>
    </source>
</evidence>
<evidence type="ECO:0000259" key="11">
    <source>
        <dbReference type="Pfam" id="PF12627"/>
    </source>
</evidence>
<dbReference type="GO" id="GO:0046872">
    <property type="term" value="F:metal ion binding"/>
    <property type="evidence" value="ECO:0007669"/>
    <property type="project" value="UniProtKB-KW"/>
</dbReference>
<dbReference type="EMBL" id="SUNJ01005105">
    <property type="protein sequence ID" value="TPP63894.1"/>
    <property type="molecule type" value="Genomic_DNA"/>
</dbReference>
<evidence type="ECO:0000313" key="13">
    <source>
        <dbReference type="Proteomes" id="UP000316759"/>
    </source>
</evidence>
<reference evidence="12 13" key="1">
    <citation type="submission" date="2019-04" db="EMBL/GenBank/DDBJ databases">
        <title>Annotation for the trematode Fasciola gigantica.</title>
        <authorList>
            <person name="Choi Y.-J."/>
        </authorList>
    </citation>
    <scope>NUCLEOTIDE SEQUENCE [LARGE SCALE GENOMIC DNA]</scope>
    <source>
        <strain evidence="12">Uganda_cow_1</strain>
    </source>
</reference>
<feature type="domain" description="tRNA nucleotidyltransferase/poly(A) polymerase RNA and SrmB- binding" evidence="11">
    <location>
        <begin position="221"/>
        <end position="271"/>
    </location>
</feature>
<evidence type="ECO:0000256" key="4">
    <source>
        <dbReference type="ARBA" id="ARBA00022694"/>
    </source>
</evidence>
<dbReference type="GO" id="GO:0000049">
    <property type="term" value="F:tRNA binding"/>
    <property type="evidence" value="ECO:0007669"/>
    <property type="project" value="TreeGrafter"/>
</dbReference>
<dbReference type="SUPFAM" id="SSF81891">
    <property type="entry name" value="Poly A polymerase C-terminal region-like"/>
    <property type="match status" value="1"/>
</dbReference>
<proteinExistence type="inferred from homology"/>
<sequence>MKTDCEDEIDLSCFPSLFGPENVILHKLFKQYGYELRIAGGAVRDVLLGLAPKDIDYATDATPNQMINMFTNESIRILNRNGEAHGTVTARINDKANFEVTTLRIDVEPDGRHTKVVFTDDWRLDAARRDLTVNSMFLSVNVDCFDDDGCPPRSETGGKSEVQVTGRLFDFFGGREDLLLRRIRFVGNPVDRIREDYLRILRYFRFHGRLCKPENDDSHDSDILEVITQNCGGLEQIAGERCWTELRQILLYRSTPALFRRMREAGLFCHLGLPENADLTEMENVWRKGILSRSPNPATCLASLLSTLDEIETVNGRLKLSNFEATILVYIVKYRDLCVSLGSSSAALSHYKRQFLLSREAPNKIRPVLTEMMRYVCVKTDMMKEWEAWEPPKFPVNGLQLQQAWSVNIREMRLHLLALRTIWVDSECTLTADELLSESFREQVNTKLLNLKDVDSDQMSRKAKRPRH</sequence>
<evidence type="ECO:0000256" key="7">
    <source>
        <dbReference type="ARBA" id="ARBA00022741"/>
    </source>
</evidence>
<protein>
    <submittedName>
        <fullName evidence="12">tRNA-nucleotidyltransferase</fullName>
    </submittedName>
</protein>
<dbReference type="AlphaFoldDB" id="A0A504YRA0"/>
<keyword evidence="5" id="KW-0548">Nucleotidyltransferase</keyword>
<dbReference type="GO" id="GO:0000166">
    <property type="term" value="F:nucleotide binding"/>
    <property type="evidence" value="ECO:0007669"/>
    <property type="project" value="UniProtKB-KW"/>
</dbReference>
<keyword evidence="6" id="KW-0479">Metal-binding</keyword>
<evidence type="ECO:0000256" key="8">
    <source>
        <dbReference type="ARBA" id="ARBA00022842"/>
    </source>
</evidence>
<evidence type="ECO:0000256" key="5">
    <source>
        <dbReference type="ARBA" id="ARBA00022695"/>
    </source>
</evidence>
<dbReference type="GO" id="GO:0001680">
    <property type="term" value="P:tRNA 3'-terminal CCA addition"/>
    <property type="evidence" value="ECO:0007669"/>
    <property type="project" value="UniProtKB-ARBA"/>
</dbReference>
<dbReference type="STRING" id="46835.A0A504YRA0"/>
<dbReference type="Gene3D" id="3.30.460.10">
    <property type="entry name" value="Beta Polymerase, domain 2"/>
    <property type="match status" value="1"/>
</dbReference>
<evidence type="ECO:0000256" key="9">
    <source>
        <dbReference type="RuleBase" id="RU003953"/>
    </source>
</evidence>
<keyword evidence="4" id="KW-0819">tRNA processing</keyword>
<comment type="cofactor">
    <cofactor evidence="1">
        <name>Mg(2+)</name>
        <dbReference type="ChEBI" id="CHEBI:18420"/>
    </cofactor>
</comment>
<dbReference type="InterPro" id="IPR032828">
    <property type="entry name" value="PolyA_RNA-bd"/>
</dbReference>
<accession>A0A504YRA0</accession>
<keyword evidence="9" id="KW-0694">RNA-binding</keyword>
<dbReference type="Gene3D" id="1.10.3090.10">
    <property type="entry name" value="cca-adding enzyme, domain 2"/>
    <property type="match status" value="1"/>
</dbReference>
<evidence type="ECO:0000259" key="10">
    <source>
        <dbReference type="Pfam" id="PF01743"/>
    </source>
</evidence>
<name>A0A504YRA0_FASGI</name>
<dbReference type="PANTHER" id="PTHR46173:SF1">
    <property type="entry name" value="CCA TRNA NUCLEOTIDYLTRANSFERASE 1, MITOCHONDRIAL"/>
    <property type="match status" value="1"/>
</dbReference>
<gene>
    <name evidence="12" type="ORF">FGIG_00550</name>
</gene>
<dbReference type="PANTHER" id="PTHR46173">
    <property type="entry name" value="CCA TRNA NUCLEOTIDYLTRANSFERASE 1, MITOCHONDRIAL"/>
    <property type="match status" value="1"/>
</dbReference>
<evidence type="ECO:0000256" key="3">
    <source>
        <dbReference type="ARBA" id="ARBA00022679"/>
    </source>
</evidence>
<dbReference type="InterPro" id="IPR043519">
    <property type="entry name" value="NT_sf"/>
</dbReference>
<dbReference type="SUPFAM" id="SSF81301">
    <property type="entry name" value="Nucleotidyltransferase"/>
    <property type="match status" value="1"/>
</dbReference>
<dbReference type="OrthoDB" id="445712at2759"/>
<keyword evidence="13" id="KW-1185">Reference proteome</keyword>
<dbReference type="InterPro" id="IPR002646">
    <property type="entry name" value="PolA_pol_head_dom"/>
</dbReference>
<evidence type="ECO:0000256" key="2">
    <source>
        <dbReference type="ARBA" id="ARBA00007265"/>
    </source>
</evidence>
<keyword evidence="3 9" id="KW-0808">Transferase</keyword>
<organism evidence="12 13">
    <name type="scientific">Fasciola gigantica</name>
    <name type="common">Giant liver fluke</name>
    <dbReference type="NCBI Taxonomy" id="46835"/>
    <lineage>
        <taxon>Eukaryota</taxon>
        <taxon>Metazoa</taxon>
        <taxon>Spiralia</taxon>
        <taxon>Lophotrochozoa</taxon>
        <taxon>Platyhelminthes</taxon>
        <taxon>Trematoda</taxon>
        <taxon>Digenea</taxon>
        <taxon>Plagiorchiida</taxon>
        <taxon>Echinostomata</taxon>
        <taxon>Echinostomatoidea</taxon>
        <taxon>Fasciolidae</taxon>
        <taxon>Fasciola</taxon>
    </lineage>
</organism>
<dbReference type="GO" id="GO:1990180">
    <property type="term" value="P:mitochondrial tRNA 3'-end processing"/>
    <property type="evidence" value="ECO:0007669"/>
    <property type="project" value="TreeGrafter"/>
</dbReference>
<comment type="similarity">
    <text evidence="2 9">Belongs to the tRNA nucleotidyltransferase/poly(A) polymerase family.</text>
</comment>
<keyword evidence="7" id="KW-0547">Nucleotide-binding</keyword>
<dbReference type="GO" id="GO:0016779">
    <property type="term" value="F:nucleotidyltransferase activity"/>
    <property type="evidence" value="ECO:0007669"/>
    <property type="project" value="UniProtKB-KW"/>
</dbReference>
<feature type="domain" description="Poly A polymerase head" evidence="10">
    <location>
        <begin position="36"/>
        <end position="184"/>
    </location>
</feature>
<dbReference type="Pfam" id="PF12627">
    <property type="entry name" value="PolyA_pol_RNAbd"/>
    <property type="match status" value="1"/>
</dbReference>
<comment type="caution">
    <text evidence="12">The sequence shown here is derived from an EMBL/GenBank/DDBJ whole genome shotgun (WGS) entry which is preliminary data.</text>
</comment>
<keyword evidence="8" id="KW-0460">Magnesium</keyword>
<dbReference type="GO" id="GO:0005739">
    <property type="term" value="C:mitochondrion"/>
    <property type="evidence" value="ECO:0007669"/>
    <property type="project" value="TreeGrafter"/>
</dbReference>